<organism evidence="1">
    <name type="scientific">viral metagenome</name>
    <dbReference type="NCBI Taxonomy" id="1070528"/>
    <lineage>
        <taxon>unclassified sequences</taxon>
        <taxon>metagenomes</taxon>
        <taxon>organismal metagenomes</taxon>
    </lineage>
</organism>
<proteinExistence type="predicted"/>
<evidence type="ECO:0000313" key="1">
    <source>
        <dbReference type="EMBL" id="QJH93049.1"/>
    </source>
</evidence>
<dbReference type="EMBL" id="MT143941">
    <property type="protein sequence ID" value="QJH93049.1"/>
    <property type="molecule type" value="Genomic_DNA"/>
</dbReference>
<dbReference type="AlphaFoldDB" id="A0A6M3X5U9"/>
<reference evidence="1" key="1">
    <citation type="submission" date="2020-03" db="EMBL/GenBank/DDBJ databases">
        <title>The deep terrestrial virosphere.</title>
        <authorList>
            <person name="Holmfeldt K."/>
            <person name="Nilsson E."/>
            <person name="Simone D."/>
            <person name="Lopez-Fernandez M."/>
            <person name="Wu X."/>
            <person name="de Brujin I."/>
            <person name="Lundin D."/>
            <person name="Andersson A."/>
            <person name="Bertilsson S."/>
            <person name="Dopson M."/>
        </authorList>
    </citation>
    <scope>NUCLEOTIDE SEQUENCE</scope>
    <source>
        <strain evidence="1">MM171B02540</strain>
    </source>
</reference>
<name>A0A6M3X5U9_9ZZZZ</name>
<sequence>MNMLSKWTWECPKKNCKSKSKQPAAKYTVGRTGRRHLRVKHNDYKSEPILKKAVKKVIEK</sequence>
<accession>A0A6M3X5U9</accession>
<gene>
    <name evidence="1" type="ORF">MM171B02540_0015</name>
</gene>
<protein>
    <submittedName>
        <fullName evidence="1">Uncharacterized protein</fullName>
    </submittedName>
</protein>